<evidence type="ECO:0000256" key="1">
    <source>
        <dbReference type="SAM" id="MobiDB-lite"/>
    </source>
</evidence>
<proteinExistence type="predicted"/>
<organism evidence="2 3">
    <name type="scientific">Kitasatospora putterlickiae</name>
    <dbReference type="NCBI Taxonomy" id="221725"/>
    <lineage>
        <taxon>Bacteria</taxon>
        <taxon>Bacillati</taxon>
        <taxon>Actinomycetota</taxon>
        <taxon>Actinomycetes</taxon>
        <taxon>Kitasatosporales</taxon>
        <taxon>Streptomycetaceae</taxon>
        <taxon>Kitasatospora</taxon>
    </lineage>
</organism>
<accession>A0ABN1YG20</accession>
<reference evidence="2 3" key="1">
    <citation type="journal article" date="2019" name="Int. J. Syst. Evol. Microbiol.">
        <title>The Global Catalogue of Microorganisms (GCM) 10K type strain sequencing project: providing services to taxonomists for standard genome sequencing and annotation.</title>
        <authorList>
            <consortium name="The Broad Institute Genomics Platform"/>
            <consortium name="The Broad Institute Genome Sequencing Center for Infectious Disease"/>
            <person name="Wu L."/>
            <person name="Ma J."/>
        </authorList>
    </citation>
    <scope>NUCLEOTIDE SEQUENCE [LARGE SCALE GENOMIC DNA]</scope>
    <source>
        <strain evidence="2 3">JCM 12393</strain>
    </source>
</reference>
<dbReference type="EMBL" id="BAAAKJ010000314">
    <property type="protein sequence ID" value="GAA1406781.1"/>
    <property type="molecule type" value="Genomic_DNA"/>
</dbReference>
<evidence type="ECO:0000313" key="3">
    <source>
        <dbReference type="Proteomes" id="UP001499863"/>
    </source>
</evidence>
<name>A0ABN1YG20_9ACTN</name>
<dbReference type="Proteomes" id="UP001499863">
    <property type="component" value="Unassembled WGS sequence"/>
</dbReference>
<keyword evidence="3" id="KW-1185">Reference proteome</keyword>
<comment type="caution">
    <text evidence="2">The sequence shown here is derived from an EMBL/GenBank/DDBJ whole genome shotgun (WGS) entry which is preliminary data.</text>
</comment>
<feature type="region of interest" description="Disordered" evidence="1">
    <location>
        <begin position="53"/>
        <end position="77"/>
    </location>
</feature>
<sequence length="77" mass="8153">MARVLTRTGFPAFAATERTVRAAEACPADPDLAAATRRGPVDQLDTPCRAFRSRSLSEKWHPTQVRSPSGSRGGGGA</sequence>
<protein>
    <submittedName>
        <fullName evidence="2">Uncharacterized protein</fullName>
    </submittedName>
</protein>
<gene>
    <name evidence="2" type="ORF">GCM10009639_54980</name>
</gene>
<evidence type="ECO:0000313" key="2">
    <source>
        <dbReference type="EMBL" id="GAA1406781.1"/>
    </source>
</evidence>